<name>A0AAE0HWR2_9PEZI</name>
<keyword evidence="3" id="KW-0812">Transmembrane</keyword>
<reference evidence="6" key="2">
    <citation type="submission" date="2023-06" db="EMBL/GenBank/DDBJ databases">
        <authorList>
            <consortium name="Lawrence Berkeley National Laboratory"/>
            <person name="Haridas S."/>
            <person name="Hensen N."/>
            <person name="Bonometti L."/>
            <person name="Westerberg I."/>
            <person name="Brannstrom I.O."/>
            <person name="Guillou S."/>
            <person name="Cros-Aarteil S."/>
            <person name="Calhoun S."/>
            <person name="Kuo A."/>
            <person name="Mondo S."/>
            <person name="Pangilinan J."/>
            <person name="Riley R."/>
            <person name="Labutti K."/>
            <person name="Andreopoulos B."/>
            <person name="Lipzen A."/>
            <person name="Chen C."/>
            <person name="Yanf M."/>
            <person name="Daum C."/>
            <person name="Ng V."/>
            <person name="Clum A."/>
            <person name="Steindorff A."/>
            <person name="Ohm R."/>
            <person name="Martin F."/>
            <person name="Silar P."/>
            <person name="Natvig D."/>
            <person name="Lalanne C."/>
            <person name="Gautier V."/>
            <person name="Ament-Velasquez S.L."/>
            <person name="Kruys A."/>
            <person name="Hutchinson M.I."/>
            <person name="Powell A.J."/>
            <person name="Barry K."/>
            <person name="Miller A.N."/>
            <person name="Grigoriev I.V."/>
            <person name="Debuchy R."/>
            <person name="Gladieux P."/>
            <person name="Thoren M.H."/>
            <person name="Johannesson H."/>
        </authorList>
    </citation>
    <scope>NUCLEOTIDE SEQUENCE</scope>
    <source>
        <strain evidence="6">CBS 118394</strain>
    </source>
</reference>
<dbReference type="Pfam" id="PF24883">
    <property type="entry name" value="NPHP3_N"/>
    <property type="match status" value="1"/>
</dbReference>
<comment type="caution">
    <text evidence="6">The sequence shown here is derived from an EMBL/GenBank/DDBJ whole genome shotgun (WGS) entry which is preliminary data.</text>
</comment>
<feature type="transmembrane region" description="Helical" evidence="3">
    <location>
        <begin position="1119"/>
        <end position="1141"/>
    </location>
</feature>
<keyword evidence="3" id="KW-1133">Transmembrane helix</keyword>
<dbReference type="PANTHER" id="PTHR10039">
    <property type="entry name" value="AMELOGENIN"/>
    <property type="match status" value="1"/>
</dbReference>
<dbReference type="InterPro" id="IPR056693">
    <property type="entry name" value="DUF7791"/>
</dbReference>
<dbReference type="InterPro" id="IPR056884">
    <property type="entry name" value="NPHP3-like_N"/>
</dbReference>
<evidence type="ECO:0000256" key="2">
    <source>
        <dbReference type="SAM" id="MobiDB-lite"/>
    </source>
</evidence>
<dbReference type="EMBL" id="JAUEDM010000007">
    <property type="protein sequence ID" value="KAK3313992.1"/>
    <property type="molecule type" value="Genomic_DNA"/>
</dbReference>
<dbReference type="PANTHER" id="PTHR10039:SF5">
    <property type="entry name" value="NACHT DOMAIN-CONTAINING PROTEIN"/>
    <property type="match status" value="1"/>
</dbReference>
<dbReference type="AlphaFoldDB" id="A0AAE0HWR2"/>
<gene>
    <name evidence="6" type="ORF">B0H66DRAFT_537239</name>
</gene>
<evidence type="ECO:0000313" key="7">
    <source>
        <dbReference type="Proteomes" id="UP001283341"/>
    </source>
</evidence>
<dbReference type="Gene3D" id="3.40.50.300">
    <property type="entry name" value="P-loop containing nucleotide triphosphate hydrolases"/>
    <property type="match status" value="1"/>
</dbReference>
<evidence type="ECO:0008006" key="8">
    <source>
        <dbReference type="Google" id="ProtNLM"/>
    </source>
</evidence>
<evidence type="ECO:0000313" key="6">
    <source>
        <dbReference type="EMBL" id="KAK3313992.1"/>
    </source>
</evidence>
<protein>
    <recommendedName>
        <fullName evidence="8">NACHT domain-containing protein</fullName>
    </recommendedName>
</protein>
<proteinExistence type="predicted"/>
<feature type="region of interest" description="Disordered" evidence="2">
    <location>
        <begin position="1050"/>
        <end position="1105"/>
    </location>
</feature>
<evidence type="ECO:0000256" key="1">
    <source>
        <dbReference type="ARBA" id="ARBA00022737"/>
    </source>
</evidence>
<dbReference type="Proteomes" id="UP001283341">
    <property type="component" value="Unassembled WGS sequence"/>
</dbReference>
<sequence length="1142" mass="129719">MDPVTAIGLASGILSFITFSTKLVSGAIRIYESADGQLEDNRRRDVILQEMKQFGARLLAPDDSQLVGEEKGLCVLATECQSISEALIALLDRIKPKDPNSKAQSLWSALKNAVHEKEKDDLEQRLDRCRGQLELQITFLTSRQTRASLNDILSTAKADSSTLLQLQRNIEQLSQGVEVTFISEKAQNQLRKLVGIQEEVLVAIAQRRVLKSLWFDGMHSRYDMVDDAYSKTFKWIFGDAYPPEVDKDDLESLDDIETNEEEGEEDEKSTDENSLRTNEDDIETDEAALKMKSEAREKFMGWLSSAESIFHISGKLGSGKSTLMKFLREHRGTKAELEKWAGDRDLVLTDFFFWNPGSKLQKSLAGLFRSLLHDILEKCPEFIPDILPQYWDVNSGPWQMQSEFEIPERDVRTAFTRLIRTKKLYAEHAFCFFIDGLDEYEETPQHDRKAMVELLKDWVRVSQGRVKLCLSSREDNVFMNAFPAERRFRLHELTKHDMRNYVRGKLSHLEESQSKKQLIEAIPERAQGIFLWVSLVSKSMREELENGASVEGLWRMLGVLPDELHALFEHLLRSLNKASRRRAYQTLAMLSLAKKHRLTLYLLGYSFFEAYELDHEFATRESFRNTVLAAPEKNITEKTELGRKQLAGWCKGLVEPGPLPKELEPDRDDTTLLSVDYTHRSVAEFLDTPKIKEEMTSHVDGFDSVKALSQLFLAAQLHDFGLRGDQHPRNFSNAQYSRLLPLRHQNSLDTAPPYTYLECLASLRSLDWAHVKIKSFDYLAVRGPHCGISIGRYDGQRDGAIVNNNLRIIEHPLFIAAGMGRIDYVEWKLGREPLIASDSDTIALLTYAALFSEITELAAKLKVVDYLIEHEFLTPRTTTCLTPFPHMGFFFESRTISPPQPDFILTVWQHLLTNRFLTWLHPSKSAREEAMMFSYLAEEFLGRGAETSFSALVKVPSCEPNKEAIELFLDLEVNGERKTMTTSYRNKGRDSGYLNRDPELELIDVSDWELQDGIPRKTFSLRSWIESFSVQELPKKDLLLQLVDKSTRAAAATDSNTTSENNNTIETPPGQVNNDKAIVLDTGTDGDSGLNGLPEASPTKDLRQQAAPQRASLDACFNLASSSMIGALFAIIISLICIKYLS</sequence>
<organism evidence="6 7">
    <name type="scientific">Apodospora peruviana</name>
    <dbReference type="NCBI Taxonomy" id="516989"/>
    <lineage>
        <taxon>Eukaryota</taxon>
        <taxon>Fungi</taxon>
        <taxon>Dikarya</taxon>
        <taxon>Ascomycota</taxon>
        <taxon>Pezizomycotina</taxon>
        <taxon>Sordariomycetes</taxon>
        <taxon>Sordariomycetidae</taxon>
        <taxon>Sordariales</taxon>
        <taxon>Lasiosphaeriaceae</taxon>
        <taxon>Apodospora</taxon>
    </lineage>
</organism>
<feature type="domain" description="Nephrocystin 3-like N-terminal" evidence="4">
    <location>
        <begin position="296"/>
        <end position="473"/>
    </location>
</feature>
<feature type="compositionally biased region" description="Acidic residues" evidence="2">
    <location>
        <begin position="257"/>
        <end position="269"/>
    </location>
</feature>
<keyword evidence="1" id="KW-0677">Repeat</keyword>
<dbReference type="InterPro" id="IPR027417">
    <property type="entry name" value="P-loop_NTPase"/>
</dbReference>
<evidence type="ECO:0000259" key="4">
    <source>
        <dbReference type="Pfam" id="PF24883"/>
    </source>
</evidence>
<feature type="region of interest" description="Disordered" evidence="2">
    <location>
        <begin position="257"/>
        <end position="284"/>
    </location>
</feature>
<feature type="compositionally biased region" description="Low complexity" evidence="2">
    <location>
        <begin position="1050"/>
        <end position="1064"/>
    </location>
</feature>
<evidence type="ECO:0000256" key="3">
    <source>
        <dbReference type="SAM" id="Phobius"/>
    </source>
</evidence>
<feature type="domain" description="DUF7791" evidence="5">
    <location>
        <begin position="586"/>
        <end position="714"/>
    </location>
</feature>
<accession>A0AAE0HWR2</accession>
<dbReference type="SUPFAM" id="SSF52540">
    <property type="entry name" value="P-loop containing nucleoside triphosphate hydrolases"/>
    <property type="match status" value="1"/>
</dbReference>
<reference evidence="6" key="1">
    <citation type="journal article" date="2023" name="Mol. Phylogenet. Evol.">
        <title>Genome-scale phylogeny and comparative genomics of the fungal order Sordariales.</title>
        <authorList>
            <person name="Hensen N."/>
            <person name="Bonometti L."/>
            <person name="Westerberg I."/>
            <person name="Brannstrom I.O."/>
            <person name="Guillou S."/>
            <person name="Cros-Aarteil S."/>
            <person name="Calhoun S."/>
            <person name="Haridas S."/>
            <person name="Kuo A."/>
            <person name="Mondo S."/>
            <person name="Pangilinan J."/>
            <person name="Riley R."/>
            <person name="LaButti K."/>
            <person name="Andreopoulos B."/>
            <person name="Lipzen A."/>
            <person name="Chen C."/>
            <person name="Yan M."/>
            <person name="Daum C."/>
            <person name="Ng V."/>
            <person name="Clum A."/>
            <person name="Steindorff A."/>
            <person name="Ohm R.A."/>
            <person name="Martin F."/>
            <person name="Silar P."/>
            <person name="Natvig D.O."/>
            <person name="Lalanne C."/>
            <person name="Gautier V."/>
            <person name="Ament-Velasquez S.L."/>
            <person name="Kruys A."/>
            <person name="Hutchinson M.I."/>
            <person name="Powell A.J."/>
            <person name="Barry K."/>
            <person name="Miller A.N."/>
            <person name="Grigoriev I.V."/>
            <person name="Debuchy R."/>
            <person name="Gladieux P."/>
            <person name="Hiltunen Thoren M."/>
            <person name="Johannesson H."/>
        </authorList>
    </citation>
    <scope>NUCLEOTIDE SEQUENCE</scope>
    <source>
        <strain evidence="6">CBS 118394</strain>
    </source>
</reference>
<keyword evidence="7" id="KW-1185">Reference proteome</keyword>
<feature type="compositionally biased region" description="Basic and acidic residues" evidence="2">
    <location>
        <begin position="270"/>
        <end position="279"/>
    </location>
</feature>
<keyword evidence="3" id="KW-0472">Membrane</keyword>
<evidence type="ECO:0000259" key="5">
    <source>
        <dbReference type="Pfam" id="PF25053"/>
    </source>
</evidence>
<dbReference type="Pfam" id="PF25053">
    <property type="entry name" value="DUF7791"/>
    <property type="match status" value="1"/>
</dbReference>